<name>A0A8S4BE27_9TELE</name>
<evidence type="ECO:0000313" key="2">
    <source>
        <dbReference type="EMBL" id="CAG5928513.1"/>
    </source>
</evidence>
<feature type="region of interest" description="Disordered" evidence="1">
    <location>
        <begin position="161"/>
        <end position="292"/>
    </location>
</feature>
<evidence type="ECO:0000313" key="3">
    <source>
        <dbReference type="Proteomes" id="UP000677803"/>
    </source>
</evidence>
<reference evidence="2" key="1">
    <citation type="submission" date="2021-05" db="EMBL/GenBank/DDBJ databases">
        <authorList>
            <person name="Tigano A."/>
        </authorList>
    </citation>
    <scope>NUCLEOTIDE SEQUENCE</scope>
</reference>
<dbReference type="AlphaFoldDB" id="A0A8S4BE27"/>
<comment type="caution">
    <text evidence="2">The sequence shown here is derived from an EMBL/GenBank/DDBJ whole genome shotgun (WGS) entry which is preliminary data.</text>
</comment>
<sequence>PHVVLPVLRLLGFSCSLIHTGPQSKKLRVQHIGRMKVTFLTFCLIGSVFANPIFHNVWVSNELDSNSTESLSVSQSSENSTSELQSSEENTSNQSSESESLESTSEDTTSEESNSESDEDNVADSMAENQDNSMGSEENVRKQSWVRVFASVVKVLSTEDNTSAEVKGHSDHLSNELAINPPSHTSTQNKALESHANLPLQNNPTDSSDTTSDSAETSDSTAATSDSSQSTSSESQESNSSEDSESTEDSNASDSTELQQVKDCVNGTQSCESQEDFHQSVGDDAHFSLDHMMVPDEDDREFRLRR</sequence>
<evidence type="ECO:0000256" key="1">
    <source>
        <dbReference type="SAM" id="MobiDB-lite"/>
    </source>
</evidence>
<protein>
    <submittedName>
        <fullName evidence="2">(Atlantic silverside) hypothetical protein</fullName>
    </submittedName>
</protein>
<feature type="compositionally biased region" description="Polar residues" evidence="1">
    <location>
        <begin position="182"/>
        <end position="191"/>
    </location>
</feature>
<proteinExistence type="predicted"/>
<keyword evidence="3" id="KW-1185">Reference proteome</keyword>
<feature type="compositionally biased region" description="Basic and acidic residues" evidence="1">
    <location>
        <begin position="275"/>
        <end position="289"/>
    </location>
</feature>
<feature type="compositionally biased region" description="Polar residues" evidence="1">
    <location>
        <begin position="127"/>
        <end position="136"/>
    </location>
</feature>
<feature type="compositionally biased region" description="Low complexity" evidence="1">
    <location>
        <begin position="205"/>
        <end position="239"/>
    </location>
</feature>
<feature type="non-terminal residue" evidence="2">
    <location>
        <position position="1"/>
    </location>
</feature>
<accession>A0A8S4BE27</accession>
<dbReference type="EMBL" id="CAJRST010013335">
    <property type="protein sequence ID" value="CAG5928513.1"/>
    <property type="molecule type" value="Genomic_DNA"/>
</dbReference>
<feature type="compositionally biased region" description="Acidic residues" evidence="1">
    <location>
        <begin position="104"/>
        <end position="122"/>
    </location>
</feature>
<dbReference type="OrthoDB" id="8912657at2759"/>
<feature type="compositionally biased region" description="Low complexity" evidence="1">
    <location>
        <begin position="70"/>
        <end position="103"/>
    </location>
</feature>
<dbReference type="Proteomes" id="UP000677803">
    <property type="component" value="Unassembled WGS sequence"/>
</dbReference>
<gene>
    <name evidence="2" type="ORF">MMEN_LOCUS12166</name>
</gene>
<organism evidence="2 3">
    <name type="scientific">Menidia menidia</name>
    <name type="common">Atlantic silverside</name>
    <dbReference type="NCBI Taxonomy" id="238744"/>
    <lineage>
        <taxon>Eukaryota</taxon>
        <taxon>Metazoa</taxon>
        <taxon>Chordata</taxon>
        <taxon>Craniata</taxon>
        <taxon>Vertebrata</taxon>
        <taxon>Euteleostomi</taxon>
        <taxon>Actinopterygii</taxon>
        <taxon>Neopterygii</taxon>
        <taxon>Teleostei</taxon>
        <taxon>Neoteleostei</taxon>
        <taxon>Acanthomorphata</taxon>
        <taxon>Ovalentaria</taxon>
        <taxon>Atherinomorphae</taxon>
        <taxon>Atheriniformes</taxon>
        <taxon>Atherinopsidae</taxon>
        <taxon>Menidiinae</taxon>
        <taxon>Menidia</taxon>
    </lineage>
</organism>
<feature type="region of interest" description="Disordered" evidence="1">
    <location>
        <begin position="70"/>
        <end position="140"/>
    </location>
</feature>